<evidence type="ECO:0000313" key="3">
    <source>
        <dbReference type="Proteomes" id="UP000001068"/>
    </source>
</evidence>
<dbReference type="Pfam" id="PF03479">
    <property type="entry name" value="PCC"/>
    <property type="match status" value="1"/>
</dbReference>
<dbReference type="CDD" id="cd11378">
    <property type="entry name" value="DUF296"/>
    <property type="match status" value="1"/>
</dbReference>
<dbReference type="PANTHER" id="PTHR34988">
    <property type="entry name" value="PROTEIN, PUTATIVE-RELATED"/>
    <property type="match status" value="1"/>
</dbReference>
<reference evidence="3" key="1">
    <citation type="submission" date="2010-11" db="EMBL/GenBank/DDBJ databases">
        <title>The complete genome of Desulfurococcus mucosus DSM 2162.</title>
        <authorList>
            <consortium name="US DOE Joint Genome Institute (JGI-PGF)"/>
            <person name="Lucas S."/>
            <person name="Copeland A."/>
            <person name="Lapidus A."/>
            <person name="Bruce D."/>
            <person name="Goodwin L."/>
            <person name="Pitluck S."/>
            <person name="Kyrpides N."/>
            <person name="Mavromatis K."/>
            <person name="Pagani I."/>
            <person name="Ivanova N."/>
            <person name="Ovchinnikova G."/>
            <person name="Chertkov O."/>
            <person name="Held B."/>
            <person name="Brettin T."/>
            <person name="Detter J.C."/>
            <person name="Tapia R."/>
            <person name="Han C."/>
            <person name="Land M."/>
            <person name="Hauser L."/>
            <person name="Markowitz V."/>
            <person name="Cheng J.-F."/>
            <person name="Hugenholtz P."/>
            <person name="Woyke T."/>
            <person name="Wu D."/>
            <person name="Wirth R."/>
            <person name="Bilek Y."/>
            <person name="Hader T."/>
            <person name="Klenk H.-P."/>
            <person name="Eisen J.A."/>
        </authorList>
    </citation>
    <scope>NUCLEOTIDE SEQUENCE [LARGE SCALE GENOMIC DNA]</scope>
    <source>
        <strain evidence="3">ATCC 35584 / DSM 2162 / JCM 9187 / O7/1</strain>
    </source>
</reference>
<reference evidence="2 3" key="2">
    <citation type="journal article" date="2011" name="Stand. Genomic Sci.">
        <title>Complete genome sequence of Desulfurococcus mucosus type strain (O7/1).</title>
        <authorList>
            <person name="Wirth R."/>
            <person name="Chertkov O."/>
            <person name="Held B."/>
            <person name="Lapidus A."/>
            <person name="Nolan M."/>
            <person name="Lucas S."/>
            <person name="Hammon N."/>
            <person name="Deshpande S."/>
            <person name="Cheng J.F."/>
            <person name="Tapia R."/>
            <person name="Han C."/>
            <person name="Goodwin L."/>
            <person name="Pitluck S."/>
            <person name="Liolios K."/>
            <person name="Ioanna P."/>
            <person name="Ivanova N."/>
            <person name="Mavromatis K."/>
            <person name="Mikhailova N."/>
            <person name="Pati A."/>
            <person name="Chen A."/>
            <person name="Palaniappan K."/>
            <person name="Land M."/>
            <person name="Hauser L."/>
            <person name="Chang Y.J."/>
            <person name="Jeffries C.D."/>
            <person name="Bilek Y."/>
            <person name="Hader T."/>
            <person name="Rohde M."/>
            <person name="Spring S."/>
            <person name="Sikorski J."/>
            <person name="Goker M."/>
            <person name="Woyke T."/>
            <person name="Bristow J."/>
            <person name="Eisen J.A."/>
            <person name="Markowitz V."/>
            <person name="Hugenholtz P."/>
            <person name="Kyrpides N.C."/>
            <person name="Klenk H.P."/>
        </authorList>
    </citation>
    <scope>NUCLEOTIDE SEQUENCE [LARGE SCALE GENOMIC DNA]</scope>
    <source>
        <strain evidence="3">ATCC 35584 / DSM 2162 / JCM 9187 / O7/1</strain>
    </source>
</reference>
<dbReference type="EMBL" id="CP002363">
    <property type="protein sequence ID" value="ADV64698.1"/>
    <property type="molecule type" value="Genomic_DNA"/>
</dbReference>
<dbReference type="HOGENOM" id="CLU_1901839_0_0_2"/>
<organism evidence="2 3">
    <name type="scientific">Desulfurococcus mucosus (strain ATCC 35584 / DSM 2162 / JCM 9187 / O7/1)</name>
    <dbReference type="NCBI Taxonomy" id="765177"/>
    <lineage>
        <taxon>Archaea</taxon>
        <taxon>Thermoproteota</taxon>
        <taxon>Thermoprotei</taxon>
        <taxon>Desulfurococcales</taxon>
        <taxon>Desulfurococcaceae</taxon>
        <taxon>Desulfurococcus</taxon>
    </lineage>
</organism>
<dbReference type="PROSITE" id="PS51742">
    <property type="entry name" value="PPC"/>
    <property type="match status" value="1"/>
</dbReference>
<dbReference type="SUPFAM" id="SSF117856">
    <property type="entry name" value="AF0104/ALDC/Ptd012-like"/>
    <property type="match status" value="1"/>
</dbReference>
<keyword evidence="3" id="KW-1185">Reference proteome</keyword>
<dbReference type="OrthoDB" id="17332at2157"/>
<dbReference type="Gene3D" id="3.30.1330.80">
    <property type="entry name" value="Hypothetical protein, similar to alpha- acetolactate decarboxylase, domain 2"/>
    <property type="match status" value="1"/>
</dbReference>
<dbReference type="eggNOG" id="arCOG04212">
    <property type="taxonomic scope" value="Archaea"/>
</dbReference>
<dbReference type="STRING" id="765177.Desmu_0379"/>
<name>E8R872_DESM0</name>
<dbReference type="InterPro" id="IPR005175">
    <property type="entry name" value="PPC_dom"/>
</dbReference>
<feature type="domain" description="PPC" evidence="1">
    <location>
        <begin position="1"/>
        <end position="133"/>
    </location>
</feature>
<dbReference type="Proteomes" id="UP000001068">
    <property type="component" value="Chromosome"/>
</dbReference>
<proteinExistence type="predicted"/>
<accession>E8R872</accession>
<dbReference type="KEGG" id="dmu:Desmu_0379"/>
<dbReference type="GeneID" id="10153072"/>
<gene>
    <name evidence="2" type="ordered locus">Desmu_0379</name>
</gene>
<sequence length="133" mass="13979">MKAVPLRIGEGGVVHAEIERAVASNGLKGGFITGIGGLSEADIGFYNPATREYAREHLEAGGEVIEVASLQGNYLITADGSVSVHLHIVAGLKGRVVAGHLLHGVVKPFLEVFLVETGGEVSEVFTHRAGRIR</sequence>
<evidence type="ECO:0000313" key="2">
    <source>
        <dbReference type="EMBL" id="ADV64698.1"/>
    </source>
</evidence>
<dbReference type="RefSeq" id="WP_013561920.1">
    <property type="nucleotide sequence ID" value="NC_014961.1"/>
</dbReference>
<dbReference type="AlphaFoldDB" id="E8R872"/>
<protein>
    <recommendedName>
        <fullName evidence="1">PPC domain-containing protein</fullName>
    </recommendedName>
</protein>
<dbReference type="PANTHER" id="PTHR34988:SF1">
    <property type="entry name" value="DNA-BINDING PROTEIN"/>
    <property type="match status" value="1"/>
</dbReference>
<evidence type="ECO:0000259" key="1">
    <source>
        <dbReference type="PROSITE" id="PS51742"/>
    </source>
</evidence>